<dbReference type="AlphaFoldDB" id="A0ABD0V4H8"/>
<name>A0ABD0V4H8_DENTH</name>
<gene>
    <name evidence="1" type="ORF">M5K25_011951</name>
</gene>
<comment type="caution">
    <text evidence="1">The sequence shown here is derived from an EMBL/GenBank/DDBJ whole genome shotgun (WGS) entry which is preliminary data.</text>
</comment>
<reference evidence="1 2" key="1">
    <citation type="journal article" date="2024" name="Plant Biotechnol. J.">
        <title>Dendrobium thyrsiflorum genome and its molecular insights into genes involved in important horticultural traits.</title>
        <authorList>
            <person name="Chen B."/>
            <person name="Wang J.Y."/>
            <person name="Zheng P.J."/>
            <person name="Li K.L."/>
            <person name="Liang Y.M."/>
            <person name="Chen X.F."/>
            <person name="Zhang C."/>
            <person name="Zhao X."/>
            <person name="He X."/>
            <person name="Zhang G.Q."/>
            <person name="Liu Z.J."/>
            <person name="Xu Q."/>
        </authorList>
    </citation>
    <scope>NUCLEOTIDE SEQUENCE [LARGE SCALE GENOMIC DNA]</scope>
    <source>
        <strain evidence="1">GZMU011</strain>
    </source>
</reference>
<dbReference type="EMBL" id="JANQDX010000009">
    <property type="protein sequence ID" value="KAL0919830.1"/>
    <property type="molecule type" value="Genomic_DNA"/>
</dbReference>
<protein>
    <submittedName>
        <fullName evidence="1">Uncharacterized protein</fullName>
    </submittedName>
</protein>
<dbReference type="Proteomes" id="UP001552299">
    <property type="component" value="Unassembled WGS sequence"/>
</dbReference>
<keyword evidence="2" id="KW-1185">Reference proteome</keyword>
<proteinExistence type="predicted"/>
<organism evidence="1 2">
    <name type="scientific">Dendrobium thyrsiflorum</name>
    <name type="common">Pinecone-like raceme dendrobium</name>
    <name type="synonym">Orchid</name>
    <dbReference type="NCBI Taxonomy" id="117978"/>
    <lineage>
        <taxon>Eukaryota</taxon>
        <taxon>Viridiplantae</taxon>
        <taxon>Streptophyta</taxon>
        <taxon>Embryophyta</taxon>
        <taxon>Tracheophyta</taxon>
        <taxon>Spermatophyta</taxon>
        <taxon>Magnoliopsida</taxon>
        <taxon>Liliopsida</taxon>
        <taxon>Asparagales</taxon>
        <taxon>Orchidaceae</taxon>
        <taxon>Epidendroideae</taxon>
        <taxon>Malaxideae</taxon>
        <taxon>Dendrobiinae</taxon>
        <taxon>Dendrobium</taxon>
    </lineage>
</organism>
<accession>A0ABD0V4H8</accession>
<evidence type="ECO:0000313" key="2">
    <source>
        <dbReference type="Proteomes" id="UP001552299"/>
    </source>
</evidence>
<sequence>MADSFERENIGMASLDCSRRKARFQSDLQIQFGDDTPKLQCFVVKLLSKYNKRLNDKNMNKKGLKNNEDPLLCEDMT</sequence>
<evidence type="ECO:0000313" key="1">
    <source>
        <dbReference type="EMBL" id="KAL0919830.1"/>
    </source>
</evidence>